<sequence length="35" mass="4104">MKSGLTAYKNKVFYQEYMFLSVKNYAPNTCFSSEI</sequence>
<accession>A0A4Q7V9V7</accession>
<keyword evidence="2" id="KW-1185">Reference proteome</keyword>
<proteinExistence type="predicted"/>
<dbReference type="EMBL" id="SHKN01000002">
    <property type="protein sequence ID" value="RZT93295.1"/>
    <property type="molecule type" value="Genomic_DNA"/>
</dbReference>
<reference evidence="1 2" key="1">
    <citation type="submission" date="2019-02" db="EMBL/GenBank/DDBJ databases">
        <title>Genomic Encyclopedia of Type Strains, Phase IV (KMG-IV): sequencing the most valuable type-strain genomes for metagenomic binning, comparative biology and taxonomic classification.</title>
        <authorList>
            <person name="Goeker M."/>
        </authorList>
    </citation>
    <scope>NUCLEOTIDE SEQUENCE [LARGE SCALE GENOMIC DNA]</scope>
    <source>
        <strain evidence="1 2">DSM 28825</strain>
    </source>
</reference>
<evidence type="ECO:0000313" key="1">
    <source>
        <dbReference type="EMBL" id="RZT93295.1"/>
    </source>
</evidence>
<protein>
    <submittedName>
        <fullName evidence="1">Uncharacterized protein</fullName>
    </submittedName>
</protein>
<dbReference type="AlphaFoldDB" id="A0A4Q7V9V7"/>
<dbReference type="Proteomes" id="UP000293562">
    <property type="component" value="Unassembled WGS sequence"/>
</dbReference>
<gene>
    <name evidence="1" type="ORF">EV201_2448</name>
</gene>
<name>A0A4Q7V9V7_9BACT</name>
<comment type="caution">
    <text evidence="1">The sequence shown here is derived from an EMBL/GenBank/DDBJ whole genome shotgun (WGS) entry which is preliminary data.</text>
</comment>
<organism evidence="1 2">
    <name type="scientific">Ancylomarina subtilis</name>
    <dbReference type="NCBI Taxonomy" id="1639035"/>
    <lineage>
        <taxon>Bacteria</taxon>
        <taxon>Pseudomonadati</taxon>
        <taxon>Bacteroidota</taxon>
        <taxon>Bacteroidia</taxon>
        <taxon>Marinilabiliales</taxon>
        <taxon>Marinifilaceae</taxon>
        <taxon>Ancylomarina</taxon>
    </lineage>
</organism>
<evidence type="ECO:0000313" key="2">
    <source>
        <dbReference type="Proteomes" id="UP000293562"/>
    </source>
</evidence>